<dbReference type="InterPro" id="IPR040829">
    <property type="entry name" value="Cap16_NUDIX"/>
</dbReference>
<dbReference type="Proteomes" id="UP001595891">
    <property type="component" value="Unassembled WGS sequence"/>
</dbReference>
<gene>
    <name evidence="3" type="ORF">ACFO8L_09360</name>
</gene>
<feature type="transmembrane region" description="Helical" evidence="1">
    <location>
        <begin position="25"/>
        <end position="45"/>
    </location>
</feature>
<sequence>MIAGIVSSLIASVLAGIGALAWRNRNLLAILTVILVPIGTVRVSLSALLRIKEGDQYVLLHTPYTPGSYGPPGGVFKFHHLAQEDLDRFSFREERRASHAGVMQHDLRGFMPARRLAPFLRWFHGGSNRESAMECLRRELREELAEVGHPEVATGVETMAFRFVRRLLEPPRSVPGTDYRQVRIFEVYDLEAADESALRLRSRLLELARTPSDQQVILAAGQDIIGGRYGELFIGPQSAFLFGTRRYRQDIPPLTSA</sequence>
<accession>A0ABV9ED22</accession>
<keyword evidence="4" id="KW-1185">Reference proteome</keyword>
<dbReference type="Pfam" id="PF18167">
    <property type="entry name" value="Sa_NUDIX"/>
    <property type="match status" value="1"/>
</dbReference>
<name>A0ABV9ED22_9ACTN</name>
<evidence type="ECO:0000313" key="4">
    <source>
        <dbReference type="Proteomes" id="UP001595891"/>
    </source>
</evidence>
<reference evidence="4" key="1">
    <citation type="journal article" date="2019" name="Int. J. Syst. Evol. Microbiol.">
        <title>The Global Catalogue of Microorganisms (GCM) 10K type strain sequencing project: providing services to taxonomists for standard genome sequencing and annotation.</title>
        <authorList>
            <consortium name="The Broad Institute Genomics Platform"/>
            <consortium name="The Broad Institute Genome Sequencing Center for Infectious Disease"/>
            <person name="Wu L."/>
            <person name="Ma J."/>
        </authorList>
    </citation>
    <scope>NUCLEOTIDE SEQUENCE [LARGE SCALE GENOMIC DNA]</scope>
    <source>
        <strain evidence="4">CCUG 49560</strain>
    </source>
</reference>
<comment type="caution">
    <text evidence="3">The sequence shown here is derived from an EMBL/GenBank/DDBJ whole genome shotgun (WGS) entry which is preliminary data.</text>
</comment>
<keyword evidence="1" id="KW-1133">Transmembrane helix</keyword>
<feature type="domain" description="CD-NTase-associated protein 16 NUDIX" evidence="2">
    <location>
        <begin position="40"/>
        <end position="240"/>
    </location>
</feature>
<dbReference type="RefSeq" id="WP_262843623.1">
    <property type="nucleotide sequence ID" value="NZ_JANZYP010000020.1"/>
</dbReference>
<evidence type="ECO:0000259" key="2">
    <source>
        <dbReference type="Pfam" id="PF18167"/>
    </source>
</evidence>
<keyword evidence="1" id="KW-0812">Transmembrane</keyword>
<protein>
    <recommendedName>
        <fullName evidence="2">CD-NTase-associated protein 16 NUDIX domain-containing protein</fullName>
    </recommendedName>
</protein>
<keyword evidence="1" id="KW-0472">Membrane</keyword>
<evidence type="ECO:0000256" key="1">
    <source>
        <dbReference type="SAM" id="Phobius"/>
    </source>
</evidence>
<proteinExistence type="predicted"/>
<organism evidence="3 4">
    <name type="scientific">Sphaerisporangium corydalis</name>
    <dbReference type="NCBI Taxonomy" id="1441875"/>
    <lineage>
        <taxon>Bacteria</taxon>
        <taxon>Bacillati</taxon>
        <taxon>Actinomycetota</taxon>
        <taxon>Actinomycetes</taxon>
        <taxon>Streptosporangiales</taxon>
        <taxon>Streptosporangiaceae</taxon>
        <taxon>Sphaerisporangium</taxon>
    </lineage>
</organism>
<evidence type="ECO:0000313" key="3">
    <source>
        <dbReference type="EMBL" id="MFC4586280.1"/>
    </source>
</evidence>
<dbReference type="EMBL" id="JBHSFN010000004">
    <property type="protein sequence ID" value="MFC4586280.1"/>
    <property type="molecule type" value="Genomic_DNA"/>
</dbReference>